<comment type="caution">
    <text evidence="2">The sequence shown here is derived from an EMBL/GenBank/DDBJ whole genome shotgun (WGS) entry which is preliminary data.</text>
</comment>
<protein>
    <submittedName>
        <fullName evidence="2">Pyridine nucleotide-disulfide oxidoreductase</fullName>
    </submittedName>
</protein>
<dbReference type="Gene3D" id="3.50.50.60">
    <property type="entry name" value="FAD/NAD(P)-binding domain"/>
    <property type="match status" value="1"/>
</dbReference>
<evidence type="ECO:0000313" key="2">
    <source>
        <dbReference type="EMBL" id="PNZ30371.1"/>
    </source>
</evidence>
<dbReference type="Pfam" id="PF13454">
    <property type="entry name" value="NAD_binding_9"/>
    <property type="match status" value="1"/>
</dbReference>
<feature type="domain" description="FAD-dependent urate hydroxylase HpyO/Asp monooxygenase CreE-like FAD/NAD(P)-binding" evidence="1">
    <location>
        <begin position="7"/>
        <end position="149"/>
    </location>
</feature>
<name>A0A2K3YXN0_9STAP</name>
<dbReference type="PANTHER" id="PTHR38663:SF1">
    <property type="entry name" value="L-ORNITHINE N(5)-MONOOXYGENASE"/>
    <property type="match status" value="1"/>
</dbReference>
<accession>A0A2K3YXN0</accession>
<evidence type="ECO:0000259" key="1">
    <source>
        <dbReference type="Pfam" id="PF13454"/>
    </source>
</evidence>
<dbReference type="AlphaFoldDB" id="A0A2K3YXN0"/>
<proteinExistence type="predicted"/>
<dbReference type="PANTHER" id="PTHR38663">
    <property type="match status" value="1"/>
</dbReference>
<dbReference type="EMBL" id="PPRF01000004">
    <property type="protein sequence ID" value="PNZ30371.1"/>
    <property type="molecule type" value="Genomic_DNA"/>
</dbReference>
<dbReference type="OrthoDB" id="370110at2"/>
<dbReference type="InterPro" id="IPR038732">
    <property type="entry name" value="HpyO/CreE_NAD-binding"/>
</dbReference>
<dbReference type="Proteomes" id="UP000242752">
    <property type="component" value="Unassembled WGS sequence"/>
</dbReference>
<organism evidence="2 3">
    <name type="scientific">Staphylococcus rostri</name>
    <dbReference type="NCBI Taxonomy" id="522262"/>
    <lineage>
        <taxon>Bacteria</taxon>
        <taxon>Bacillati</taxon>
        <taxon>Bacillota</taxon>
        <taxon>Bacilli</taxon>
        <taxon>Bacillales</taxon>
        <taxon>Staphylococcaceae</taxon>
        <taxon>Staphylococcus</taxon>
    </lineage>
</organism>
<dbReference type="SUPFAM" id="SSF51905">
    <property type="entry name" value="FAD/NAD(P)-binding domain"/>
    <property type="match status" value="1"/>
</dbReference>
<keyword evidence="3" id="KW-1185">Reference proteome</keyword>
<dbReference type="InterPro" id="IPR036188">
    <property type="entry name" value="FAD/NAD-bd_sf"/>
</dbReference>
<evidence type="ECO:0000313" key="3">
    <source>
        <dbReference type="Proteomes" id="UP000242752"/>
    </source>
</evidence>
<reference evidence="2 3" key="1">
    <citation type="submission" date="2017-08" db="EMBL/GenBank/DDBJ databases">
        <title>Draft genome sequences of 64 type strains of genus Staph aureus.</title>
        <authorList>
            <person name="Cole K."/>
            <person name="Golubchik T."/>
            <person name="Russell J."/>
            <person name="Foster D."/>
            <person name="Llewelyn M."/>
            <person name="Wilson D."/>
            <person name="Crook D."/>
            <person name="Paul J."/>
        </authorList>
    </citation>
    <scope>NUCLEOTIDE SEQUENCE [LARGE SCALE GENOMIC DNA]</scope>
    <source>
        <strain evidence="2 3">DSM 21968</strain>
    </source>
</reference>
<gene>
    <name evidence="2" type="ORF">CD122_00785</name>
</gene>
<sequence length="386" mass="44123">MMYEWLIIGGGVHATTIALQLRHLGLPASQMAIVDPHETLMGNFKMQTTRLSMPYLRSPLVHHCHPEPFDLKKYAKQHQYAQAMIGQYQRPRLDMFFDHTAHWIEEYNLASCHIQQTAIDIEQIDDYWQVLLGSDEVVKGRHIVLAMGTHHTPNIPEMYVNQPDVQHIHQQDFDAQTTASHIVGSGISAAHLVIKLLAEQRDTPIHLWLKKPLEVFDFDADPGWLGPKNMRGFQCEKDLVQRAEVNRSERHKGSMPKEMYMKLMHAESDGRLIIHQDPIDALMDHHIVIGEEKINYDGIYLATGFKLDLMQQPLIRTLIQRDDAKMAAGFPVITTNLEWLPRLYVSGMLADLELGPFARNIMGGRMAAQRIGEVYVQSQSTMQKAI</sequence>